<gene>
    <name evidence="3" type="ORF">PYK22_00741</name>
</gene>
<sequence length="429" mass="47257">MYETAHACDVLVIGGGPAGLAAASHAARCGRRVIIVDDNPRWGGQIWRRGSGEDESPQATSLFDEVRRAGVKFIGGAHVFNQLQDGSLLAEAADGVHRFSYEKLILATGARERFLPFPGWTLPNVMGAGGLQALVKSGLSIRRRRVVVAGSGPLLLAVAAHLRKRGAEVLLIAEQAPRARVLRFGLRLIEWPEKLLHLMRLQRYLFNVPYLTGCWPVMAHGRRKLERVTLKRGARLWEVACDYLACGFHLVPNAELAQLLGCETVDGAVWVDELQRTSRPEIYCAGEATGVGGVELALIEGQIAGCAAAGREDEARRLFAARQRARRFASALNAAFDLREELRELATEETIVCRCEDVRLGQLREFDSWRAAKLQTRCGMGPCQGRVCGAALEFLFGWRVTSIRPPLFPVQLRNLAYDPSSEAERVERG</sequence>
<keyword evidence="4" id="KW-1185">Reference proteome</keyword>
<dbReference type="EMBL" id="CBXV010000003">
    <property type="protein sequence ID" value="CDM64746.1"/>
    <property type="molecule type" value="Genomic_DNA"/>
</dbReference>
<dbReference type="Gene3D" id="1.10.10.1100">
    <property type="entry name" value="BFD-like [2Fe-2S]-binding domain"/>
    <property type="match status" value="1"/>
</dbReference>
<keyword evidence="1" id="KW-0560">Oxidoreductase</keyword>
<dbReference type="InterPro" id="IPR017224">
    <property type="entry name" value="Opine_Oxase_asu/HCN_bsu"/>
</dbReference>
<dbReference type="InterPro" id="IPR036188">
    <property type="entry name" value="FAD/NAD-bd_sf"/>
</dbReference>
<dbReference type="PRINTS" id="PR00368">
    <property type="entry name" value="FADPNR"/>
</dbReference>
<dbReference type="Proteomes" id="UP000031518">
    <property type="component" value="Unassembled WGS sequence"/>
</dbReference>
<accession>A0A0B6WUP7</accession>
<dbReference type="InterPro" id="IPR051691">
    <property type="entry name" value="Metab_Enz_Cyan_OpOx_G3PDH"/>
</dbReference>
<dbReference type="AlphaFoldDB" id="A0A0B6WUP7"/>
<dbReference type="Gene3D" id="3.50.50.60">
    <property type="entry name" value="FAD/NAD(P)-binding domain"/>
    <property type="match status" value="2"/>
</dbReference>
<evidence type="ECO:0000313" key="4">
    <source>
        <dbReference type="Proteomes" id="UP000031518"/>
    </source>
</evidence>
<organism evidence="3 4">
    <name type="scientific">Pyrinomonas methylaliphatogenes</name>
    <dbReference type="NCBI Taxonomy" id="454194"/>
    <lineage>
        <taxon>Bacteria</taxon>
        <taxon>Pseudomonadati</taxon>
        <taxon>Acidobacteriota</taxon>
        <taxon>Blastocatellia</taxon>
        <taxon>Blastocatellales</taxon>
        <taxon>Pyrinomonadaceae</taxon>
        <taxon>Pyrinomonas</taxon>
    </lineage>
</organism>
<dbReference type="OrthoDB" id="9776839at2"/>
<dbReference type="PIRSF" id="PIRSF037495">
    <property type="entry name" value="Opine_OX_OoxA/HcnB"/>
    <property type="match status" value="1"/>
</dbReference>
<dbReference type="PANTHER" id="PTHR42949:SF3">
    <property type="entry name" value="ANAEROBIC GLYCEROL-3-PHOSPHATE DEHYDROGENASE SUBUNIT B"/>
    <property type="match status" value="1"/>
</dbReference>
<dbReference type="InterPro" id="IPR023753">
    <property type="entry name" value="FAD/NAD-binding_dom"/>
</dbReference>
<evidence type="ECO:0000313" key="3">
    <source>
        <dbReference type="EMBL" id="CDM64746.1"/>
    </source>
</evidence>
<dbReference type="RefSeq" id="WP_041974628.1">
    <property type="nucleotide sequence ID" value="NZ_CBXV010000003.1"/>
</dbReference>
<reference evidence="3 4" key="1">
    <citation type="submission" date="2013-12" db="EMBL/GenBank/DDBJ databases">
        <authorList>
            <person name="Stott M."/>
        </authorList>
    </citation>
    <scope>NUCLEOTIDE SEQUENCE [LARGE SCALE GENOMIC DNA]</scope>
    <source>
        <strain evidence="3 4">K22</strain>
    </source>
</reference>
<dbReference type="SUPFAM" id="SSF51905">
    <property type="entry name" value="FAD/NAD(P)-binding domain"/>
    <property type="match status" value="1"/>
</dbReference>
<protein>
    <submittedName>
        <fullName evidence="3">NAD(FAD)-dependent dehydrogenase</fullName>
    </submittedName>
</protein>
<name>A0A0B6WUP7_9BACT</name>
<evidence type="ECO:0000256" key="1">
    <source>
        <dbReference type="ARBA" id="ARBA00023002"/>
    </source>
</evidence>
<dbReference type="Pfam" id="PF07992">
    <property type="entry name" value="Pyr_redox_2"/>
    <property type="match status" value="1"/>
</dbReference>
<evidence type="ECO:0000259" key="2">
    <source>
        <dbReference type="Pfam" id="PF07992"/>
    </source>
</evidence>
<dbReference type="PRINTS" id="PR00469">
    <property type="entry name" value="PNDRDTASEII"/>
</dbReference>
<reference evidence="3 4" key="2">
    <citation type="submission" date="2015-01" db="EMBL/GenBank/DDBJ databases">
        <title>Complete genome sequence of Pyrinomonas methylaliphatogenes type strain K22T.</title>
        <authorList>
            <person name="Lee K.C.Y."/>
            <person name="Power J.F."/>
            <person name="Dunfield P.F."/>
            <person name="Morgan X.C."/>
            <person name="Huttenhower C."/>
            <person name="Stott M.B."/>
        </authorList>
    </citation>
    <scope>NUCLEOTIDE SEQUENCE [LARGE SCALE GENOMIC DNA]</scope>
    <source>
        <strain evidence="3 4">K22</strain>
    </source>
</reference>
<dbReference type="InterPro" id="IPR041854">
    <property type="entry name" value="BFD-like_2Fe2S-bd_dom_sf"/>
</dbReference>
<proteinExistence type="predicted"/>
<dbReference type="GO" id="GO:0016491">
    <property type="term" value="F:oxidoreductase activity"/>
    <property type="evidence" value="ECO:0007669"/>
    <property type="project" value="UniProtKB-KW"/>
</dbReference>
<dbReference type="STRING" id="454194.PYK22_00741"/>
<feature type="domain" description="FAD/NAD(P)-binding" evidence="2">
    <location>
        <begin position="9"/>
        <end position="293"/>
    </location>
</feature>
<dbReference type="PANTHER" id="PTHR42949">
    <property type="entry name" value="ANAEROBIC GLYCEROL-3-PHOSPHATE DEHYDROGENASE SUBUNIT B"/>
    <property type="match status" value="1"/>
</dbReference>